<evidence type="ECO:0000256" key="1">
    <source>
        <dbReference type="SAM" id="Phobius"/>
    </source>
</evidence>
<accession>A0A7D5PEL4</accession>
<reference evidence="2 3" key="1">
    <citation type="submission" date="2020-07" db="EMBL/GenBank/DDBJ databases">
        <title>Halosimplex litoreum sp. nov. and Halosimplex rubrum sp. nov., isolated from different salt environments.</title>
        <authorList>
            <person name="Cui H."/>
        </authorList>
    </citation>
    <scope>NUCLEOTIDE SEQUENCE [LARGE SCALE GENOMIC DNA]</scope>
    <source>
        <strain evidence="2 3">R2</strain>
    </source>
</reference>
<keyword evidence="1" id="KW-0812">Transmembrane</keyword>
<gene>
    <name evidence="2" type="ORF">HZS54_08705</name>
</gene>
<dbReference type="OrthoDB" id="239388at2157"/>
<evidence type="ECO:0000313" key="2">
    <source>
        <dbReference type="EMBL" id="QLH81699.1"/>
    </source>
</evidence>
<evidence type="ECO:0000313" key="3">
    <source>
        <dbReference type="Proteomes" id="UP000509346"/>
    </source>
</evidence>
<feature type="transmembrane region" description="Helical" evidence="1">
    <location>
        <begin position="12"/>
        <end position="32"/>
    </location>
</feature>
<dbReference type="RefSeq" id="WP_179921943.1">
    <property type="nucleotide sequence ID" value="NZ_CP058909.1"/>
</dbReference>
<dbReference type="KEGG" id="hpel:HZS54_08705"/>
<protein>
    <submittedName>
        <fullName evidence="2">Uncharacterized protein</fullName>
    </submittedName>
</protein>
<keyword evidence="1" id="KW-1133">Transmembrane helix</keyword>
<dbReference type="Proteomes" id="UP000509346">
    <property type="component" value="Chromosome"/>
</dbReference>
<dbReference type="AlphaFoldDB" id="A0A7D5PEL4"/>
<keyword evidence="3" id="KW-1185">Reference proteome</keyword>
<dbReference type="EMBL" id="CP058909">
    <property type="protein sequence ID" value="QLH81699.1"/>
    <property type="molecule type" value="Genomic_DNA"/>
</dbReference>
<name>A0A7D5PEL4_9EURY</name>
<keyword evidence="1" id="KW-0472">Membrane</keyword>
<feature type="transmembrane region" description="Helical" evidence="1">
    <location>
        <begin position="38"/>
        <end position="63"/>
    </location>
</feature>
<dbReference type="GeneID" id="56082664"/>
<sequence>MPAELTPDFPLFLGLMLAAICGAVAALVYVVALPGSPAVALAYGFGGLGLTFLAMGAVAAGILRALDGE</sequence>
<proteinExistence type="predicted"/>
<organism evidence="2 3">
    <name type="scientific">Halosimplex pelagicum</name>
    <dbReference type="NCBI Taxonomy" id="869886"/>
    <lineage>
        <taxon>Archaea</taxon>
        <taxon>Methanobacteriati</taxon>
        <taxon>Methanobacteriota</taxon>
        <taxon>Stenosarchaea group</taxon>
        <taxon>Halobacteria</taxon>
        <taxon>Halobacteriales</taxon>
        <taxon>Haloarculaceae</taxon>
        <taxon>Halosimplex</taxon>
    </lineage>
</organism>